<sequence length="525" mass="59012">MESFREIEIFRTPPPANFQSITSNNGENVTEGALISPLPRMTRVCSKCLSSFTPWVKYDFVCRRFKCQTRLVPSDIAERKRHCLLASSRSPLLKILPEDGLVGIVDFLGGEDLCTLFRTCSTMCIVAERVAKTRVEKVADQYPTGPICISSKKCFVTEPVESIYLNAPRFDHRSEVRPWIYTTSKHEFGLRAPDDSRTWVGVYHYLEKMTAHDFYFDFQNDDGAVCRFIRQDPNEKFVFDKTVYLKVGQDLTASIDLYGIAVRGGQVSIFSEGLLSRHPVTFVSRKVFAGTSKQYFIGRLFCPGSGDIIQSPRNMLGSVGIMRIHRTGSRGLLEEGGPAAKWVQKVDISEGYLRDDSVFGVEYDPENQIMKVLSFGSSSVNRSISTELTVLTGDGGNLFLAVELTLKADLPQTLLTVRECNSAVWTQFLDFHPSPAPDQVETVLGDIDEIVGQDREGGIFRRIRRRVDDLRVRRIQDEFRLRNVNVGARGEPMDADRAGDDDVVEVDLAVAEEDVRADELMPEAL</sequence>
<dbReference type="EMBL" id="JABMIG020000571">
    <property type="protein sequence ID" value="KAL3774875.1"/>
    <property type="molecule type" value="Genomic_DNA"/>
</dbReference>
<keyword evidence="2" id="KW-1185">Reference proteome</keyword>
<evidence type="ECO:0008006" key="3">
    <source>
        <dbReference type="Google" id="ProtNLM"/>
    </source>
</evidence>
<proteinExistence type="predicted"/>
<evidence type="ECO:0000313" key="2">
    <source>
        <dbReference type="Proteomes" id="UP001516023"/>
    </source>
</evidence>
<dbReference type="Proteomes" id="UP001516023">
    <property type="component" value="Unassembled WGS sequence"/>
</dbReference>
<organism evidence="1 2">
    <name type="scientific">Cyclotella cryptica</name>
    <dbReference type="NCBI Taxonomy" id="29204"/>
    <lineage>
        <taxon>Eukaryota</taxon>
        <taxon>Sar</taxon>
        <taxon>Stramenopiles</taxon>
        <taxon>Ochrophyta</taxon>
        <taxon>Bacillariophyta</taxon>
        <taxon>Coscinodiscophyceae</taxon>
        <taxon>Thalassiosirophycidae</taxon>
        <taxon>Stephanodiscales</taxon>
        <taxon>Stephanodiscaceae</taxon>
        <taxon>Cyclotella</taxon>
    </lineage>
</organism>
<evidence type="ECO:0000313" key="1">
    <source>
        <dbReference type="EMBL" id="KAL3774875.1"/>
    </source>
</evidence>
<reference evidence="1 2" key="1">
    <citation type="journal article" date="2020" name="G3 (Bethesda)">
        <title>Improved Reference Genome for Cyclotella cryptica CCMP332, a Model for Cell Wall Morphogenesis, Salinity Adaptation, and Lipid Production in Diatoms (Bacillariophyta).</title>
        <authorList>
            <person name="Roberts W.R."/>
            <person name="Downey K.M."/>
            <person name="Ruck E.C."/>
            <person name="Traller J.C."/>
            <person name="Alverson A.J."/>
        </authorList>
    </citation>
    <scope>NUCLEOTIDE SEQUENCE [LARGE SCALE GENOMIC DNA]</scope>
    <source>
        <strain evidence="1 2">CCMP332</strain>
    </source>
</reference>
<protein>
    <recommendedName>
        <fullName evidence="3">F-box domain-containing protein</fullName>
    </recommendedName>
</protein>
<dbReference type="AlphaFoldDB" id="A0ABD3NG50"/>
<name>A0ABD3NG50_9STRA</name>
<comment type="caution">
    <text evidence="1">The sequence shown here is derived from an EMBL/GenBank/DDBJ whole genome shotgun (WGS) entry which is preliminary data.</text>
</comment>
<gene>
    <name evidence="1" type="ORF">HJC23_009226</name>
</gene>
<accession>A0ABD3NG50</accession>